<organism evidence="1">
    <name type="scientific">Oryza meridionalis</name>
    <dbReference type="NCBI Taxonomy" id="40149"/>
    <lineage>
        <taxon>Eukaryota</taxon>
        <taxon>Viridiplantae</taxon>
        <taxon>Streptophyta</taxon>
        <taxon>Embryophyta</taxon>
        <taxon>Tracheophyta</taxon>
        <taxon>Spermatophyta</taxon>
        <taxon>Magnoliopsida</taxon>
        <taxon>Liliopsida</taxon>
        <taxon>Poales</taxon>
        <taxon>Poaceae</taxon>
        <taxon>BOP clade</taxon>
        <taxon>Oryzoideae</taxon>
        <taxon>Oryzeae</taxon>
        <taxon>Oryzinae</taxon>
        <taxon>Oryza</taxon>
    </lineage>
</organism>
<sequence>MSRLPLEGVEDAAGSCSLVAWERLCLPIEHGGLGIRSLRLMGIALRTRWIELPINEIEKKCRGFLWKGLRMPLDRAV</sequence>
<evidence type="ECO:0000313" key="2">
    <source>
        <dbReference type="Proteomes" id="UP000008021"/>
    </source>
</evidence>
<dbReference type="Proteomes" id="UP000008021">
    <property type="component" value="Chromosome 6"/>
</dbReference>
<proteinExistence type="predicted"/>
<dbReference type="EnsemblPlants" id="OMERI06G22490.1">
    <property type="protein sequence ID" value="OMERI06G22490.1"/>
    <property type="gene ID" value="OMERI06G22490"/>
</dbReference>
<reference evidence="1" key="1">
    <citation type="submission" date="2015-04" db="UniProtKB">
        <authorList>
            <consortium name="EnsemblPlants"/>
        </authorList>
    </citation>
    <scope>IDENTIFICATION</scope>
</reference>
<protein>
    <recommendedName>
        <fullName evidence="3">Reverse transcriptase zinc-binding domain-containing protein</fullName>
    </recommendedName>
</protein>
<keyword evidence="2" id="KW-1185">Reference proteome</keyword>
<evidence type="ECO:0008006" key="3">
    <source>
        <dbReference type="Google" id="ProtNLM"/>
    </source>
</evidence>
<dbReference type="HOGENOM" id="CLU_2642272_0_0_1"/>
<dbReference type="AlphaFoldDB" id="A0A0E0E4A3"/>
<dbReference type="Gramene" id="OMERI06G22490.1">
    <property type="protein sequence ID" value="OMERI06G22490.1"/>
    <property type="gene ID" value="OMERI06G22490"/>
</dbReference>
<accession>A0A0E0E4A3</accession>
<evidence type="ECO:0000313" key="1">
    <source>
        <dbReference type="EnsemblPlants" id="OMERI06G22490.1"/>
    </source>
</evidence>
<dbReference type="STRING" id="40149.A0A0E0E4A3"/>
<name>A0A0E0E4A3_9ORYZ</name>
<reference evidence="1" key="2">
    <citation type="submission" date="2018-05" db="EMBL/GenBank/DDBJ databases">
        <title>OmerRS3 (Oryza meridionalis Reference Sequence Version 3).</title>
        <authorList>
            <person name="Zhang J."/>
            <person name="Kudrna D."/>
            <person name="Lee S."/>
            <person name="Talag J."/>
            <person name="Welchert J."/>
            <person name="Wing R.A."/>
        </authorList>
    </citation>
    <scope>NUCLEOTIDE SEQUENCE [LARGE SCALE GENOMIC DNA]</scope>
    <source>
        <strain evidence="1">cv. OR44</strain>
    </source>
</reference>